<feature type="transmembrane region" description="Helical" evidence="6">
    <location>
        <begin position="155"/>
        <end position="172"/>
    </location>
</feature>
<evidence type="ECO:0000256" key="4">
    <source>
        <dbReference type="ARBA" id="ARBA00022989"/>
    </source>
</evidence>
<dbReference type="InterPro" id="IPR005829">
    <property type="entry name" value="Sugar_transporter_CS"/>
</dbReference>
<feature type="transmembrane region" description="Helical" evidence="6">
    <location>
        <begin position="341"/>
        <end position="364"/>
    </location>
</feature>
<dbReference type="GO" id="GO:0022857">
    <property type="term" value="F:transmembrane transporter activity"/>
    <property type="evidence" value="ECO:0007669"/>
    <property type="project" value="InterPro"/>
</dbReference>
<dbReference type="InterPro" id="IPR020846">
    <property type="entry name" value="MFS_dom"/>
</dbReference>
<feature type="transmembrane region" description="Helical" evidence="6">
    <location>
        <begin position="498"/>
        <end position="518"/>
    </location>
</feature>
<dbReference type="SUPFAM" id="SSF103473">
    <property type="entry name" value="MFS general substrate transporter"/>
    <property type="match status" value="1"/>
</dbReference>
<dbReference type="EMBL" id="WNZX01000001">
    <property type="protein sequence ID" value="MUG69332.1"/>
    <property type="molecule type" value="Genomic_DNA"/>
</dbReference>
<dbReference type="CDD" id="cd17321">
    <property type="entry name" value="MFS_MMR_MDR_like"/>
    <property type="match status" value="1"/>
</dbReference>
<comment type="caution">
    <text evidence="8">The sequence shown here is derived from an EMBL/GenBank/DDBJ whole genome shotgun (WGS) entry which is preliminary data.</text>
</comment>
<dbReference type="Gene3D" id="1.20.1250.20">
    <property type="entry name" value="MFS general substrate transporter like domains"/>
    <property type="match status" value="1"/>
</dbReference>
<feature type="transmembrane region" description="Helical" evidence="6">
    <location>
        <begin position="124"/>
        <end position="143"/>
    </location>
</feature>
<feature type="transmembrane region" description="Helical" evidence="6">
    <location>
        <begin position="274"/>
        <end position="296"/>
    </location>
</feature>
<evidence type="ECO:0000313" key="9">
    <source>
        <dbReference type="Proteomes" id="UP000450917"/>
    </source>
</evidence>
<dbReference type="PANTHER" id="PTHR42718:SF9">
    <property type="entry name" value="MAJOR FACILITATOR SUPERFAMILY MULTIDRUG TRANSPORTER MFSC"/>
    <property type="match status" value="1"/>
</dbReference>
<keyword evidence="5 6" id="KW-0472">Membrane</keyword>
<keyword evidence="4 6" id="KW-1133">Transmembrane helix</keyword>
<feature type="transmembrane region" description="Helical" evidence="6">
    <location>
        <begin position="241"/>
        <end position="262"/>
    </location>
</feature>
<keyword evidence="9" id="KW-1185">Reference proteome</keyword>
<gene>
    <name evidence="8" type="ORF">GNP93_01450</name>
</gene>
<name>A0A7X2Z6T8_9BACL</name>
<dbReference type="Proteomes" id="UP000450917">
    <property type="component" value="Unassembled WGS sequence"/>
</dbReference>
<feature type="transmembrane region" description="Helical" evidence="6">
    <location>
        <begin position="87"/>
        <end position="112"/>
    </location>
</feature>
<dbReference type="Pfam" id="PF07690">
    <property type="entry name" value="MFS_1"/>
    <property type="match status" value="1"/>
</dbReference>
<dbReference type="AlphaFoldDB" id="A0A7X2Z6T8"/>
<feature type="transmembrane region" description="Helical" evidence="6">
    <location>
        <begin position="376"/>
        <end position="395"/>
    </location>
</feature>
<comment type="subcellular location">
    <subcellularLocation>
        <location evidence="1">Cell membrane</location>
        <topology evidence="1">Multi-pass membrane protein</topology>
    </subcellularLocation>
</comment>
<keyword evidence="2" id="KW-0813">Transport</keyword>
<dbReference type="PROSITE" id="PS00216">
    <property type="entry name" value="SUGAR_TRANSPORT_1"/>
    <property type="match status" value="1"/>
</dbReference>
<feature type="transmembrane region" description="Helical" evidence="6">
    <location>
        <begin position="178"/>
        <end position="201"/>
    </location>
</feature>
<evidence type="ECO:0000256" key="2">
    <source>
        <dbReference type="ARBA" id="ARBA00022448"/>
    </source>
</evidence>
<keyword evidence="3 6" id="KW-0812">Transmembrane</keyword>
<feature type="transmembrane region" description="Helical" evidence="6">
    <location>
        <begin position="213"/>
        <end position="235"/>
    </location>
</feature>
<evidence type="ECO:0000259" key="7">
    <source>
        <dbReference type="PROSITE" id="PS50850"/>
    </source>
</evidence>
<feature type="transmembrane region" description="Helical" evidence="6">
    <location>
        <begin position="431"/>
        <end position="451"/>
    </location>
</feature>
<dbReference type="GO" id="GO:0005886">
    <property type="term" value="C:plasma membrane"/>
    <property type="evidence" value="ECO:0007669"/>
    <property type="project" value="UniProtKB-SubCell"/>
</dbReference>
<evidence type="ECO:0000313" key="8">
    <source>
        <dbReference type="EMBL" id="MUG69332.1"/>
    </source>
</evidence>
<accession>A0A7X2Z6T8</accession>
<reference evidence="8 9" key="1">
    <citation type="submission" date="2019-11" db="EMBL/GenBank/DDBJ databases">
        <title>Draft genome sequences of five Paenibacillus species of dairy origin.</title>
        <authorList>
            <person name="Olajide A.M."/>
            <person name="Chen S."/>
            <person name="Lapointe G."/>
        </authorList>
    </citation>
    <scope>NUCLEOTIDE SEQUENCE [LARGE SCALE GENOMIC DNA]</scope>
    <source>
        <strain evidence="8 9">2CS3</strain>
    </source>
</reference>
<dbReference type="PANTHER" id="PTHR42718">
    <property type="entry name" value="MAJOR FACILITATOR SUPERFAMILY MULTIDRUG TRANSPORTER MFSC"/>
    <property type="match status" value="1"/>
</dbReference>
<evidence type="ECO:0000256" key="3">
    <source>
        <dbReference type="ARBA" id="ARBA00022692"/>
    </source>
</evidence>
<evidence type="ECO:0000256" key="5">
    <source>
        <dbReference type="ARBA" id="ARBA00023136"/>
    </source>
</evidence>
<proteinExistence type="predicted"/>
<feature type="transmembrane region" description="Helical" evidence="6">
    <location>
        <begin position="472"/>
        <end position="492"/>
    </location>
</feature>
<feature type="transmembrane region" description="Helical" evidence="6">
    <location>
        <begin position="407"/>
        <end position="425"/>
    </location>
</feature>
<protein>
    <submittedName>
        <fullName evidence="8">MFS transporter</fullName>
    </submittedName>
</protein>
<feature type="transmembrane region" description="Helical" evidence="6">
    <location>
        <begin position="302"/>
        <end position="320"/>
    </location>
</feature>
<feature type="domain" description="Major facilitator superfamily (MFS) profile" evidence="7">
    <location>
        <begin position="89"/>
        <end position="524"/>
    </location>
</feature>
<evidence type="ECO:0000256" key="1">
    <source>
        <dbReference type="ARBA" id="ARBA00004651"/>
    </source>
</evidence>
<organism evidence="8 9">
    <name type="scientific">Paenibacillus validus</name>
    <dbReference type="NCBI Taxonomy" id="44253"/>
    <lineage>
        <taxon>Bacteria</taxon>
        <taxon>Bacillati</taxon>
        <taxon>Bacillota</taxon>
        <taxon>Bacilli</taxon>
        <taxon>Bacillales</taxon>
        <taxon>Paenibacillaceae</taxon>
        <taxon>Paenibacillus</taxon>
    </lineage>
</organism>
<dbReference type="InterPro" id="IPR036259">
    <property type="entry name" value="MFS_trans_sf"/>
</dbReference>
<dbReference type="PROSITE" id="PS50850">
    <property type="entry name" value="MFS"/>
    <property type="match status" value="1"/>
</dbReference>
<dbReference type="Gene3D" id="1.20.1720.10">
    <property type="entry name" value="Multidrug resistance protein D"/>
    <property type="match status" value="1"/>
</dbReference>
<sequence>MSLISRNRGAGRLDDLLPCFCEQLAERQFECNVLARSSRACYTQFNVSSSCLKDSILIERKERSRMSKPSETEMRHKQGQISPQSQMLLITAIGFGVLLNPLNTTMISVAFSRLQQEFQVPYSAISWLIATYYVASAVAQPVMGKLSDMLGRKRIFLLGLLLVTISSMLAPFSPSIGWLMAFRVIQAIGTSSLFPAGMGMIRSSITDNQARALSVMSIFSSTSAAFGPSIGGFLIQYGDWPAIFFVNFPVILISFFMSIKILPKDGPRKPIASGGLDLWGIVFFTALIVSWLFFFLSFEQGFNVWLLIVSLVMSFLFYQFEKRRKQPFIDVFFLKNNLNVCMVYIQFICVNIVFYSVMFSIPSYLQQVRHFDAQRVGLIMLAVSGFSVFVTPWVGRWIDKSGSKSPLIAGSLFVMAGSLLLLLLHDNTLPYVIFAFLSVFGISNGFQNLGLQTALYSYVSTKETGIASGLFMTSRFMGTILSSSLLGAIFSSEFSTQRLHTMAAVCAVISVAILVLSLKMPSHRPQTPYAE</sequence>
<evidence type="ECO:0000256" key="6">
    <source>
        <dbReference type="SAM" id="Phobius"/>
    </source>
</evidence>
<dbReference type="InterPro" id="IPR011701">
    <property type="entry name" value="MFS"/>
</dbReference>